<dbReference type="Gene3D" id="3.50.30.10">
    <property type="entry name" value="Phosphohistidine domain"/>
    <property type="match status" value="1"/>
</dbReference>
<reference evidence="3" key="1">
    <citation type="submission" date="2021-01" db="EMBL/GenBank/DDBJ databases">
        <title>Whole genome shotgun sequence of Rugosimonospora africana NBRC 104875.</title>
        <authorList>
            <person name="Komaki H."/>
            <person name="Tamura T."/>
        </authorList>
    </citation>
    <scope>NUCLEOTIDE SEQUENCE</scope>
    <source>
        <strain evidence="3">NBRC 104875</strain>
    </source>
</reference>
<evidence type="ECO:0000259" key="2">
    <source>
        <dbReference type="Pfam" id="PF01326"/>
    </source>
</evidence>
<feature type="domain" description="PEP-utilising enzyme mobile" evidence="1">
    <location>
        <begin position="306"/>
        <end position="376"/>
    </location>
</feature>
<name>A0A8J3VP90_9ACTN</name>
<protein>
    <recommendedName>
        <fullName evidence="5">Pyruvate, water dikinase</fullName>
    </recommendedName>
</protein>
<evidence type="ECO:0000313" key="3">
    <source>
        <dbReference type="EMBL" id="GIH13033.1"/>
    </source>
</evidence>
<organism evidence="3 4">
    <name type="scientific">Rugosimonospora africana</name>
    <dbReference type="NCBI Taxonomy" id="556532"/>
    <lineage>
        <taxon>Bacteria</taxon>
        <taxon>Bacillati</taxon>
        <taxon>Actinomycetota</taxon>
        <taxon>Actinomycetes</taxon>
        <taxon>Micromonosporales</taxon>
        <taxon>Micromonosporaceae</taxon>
        <taxon>Rugosimonospora</taxon>
    </lineage>
</organism>
<dbReference type="SUPFAM" id="SSF52009">
    <property type="entry name" value="Phosphohistidine domain"/>
    <property type="match status" value="1"/>
</dbReference>
<accession>A0A8J3VP90</accession>
<dbReference type="InterPro" id="IPR002192">
    <property type="entry name" value="PPDK_AMP/ATP-bd"/>
</dbReference>
<dbReference type="PANTHER" id="PTHR43615">
    <property type="entry name" value="PHOSPHOENOLPYRUVATE SYNTHASE-RELATED"/>
    <property type="match status" value="1"/>
</dbReference>
<sequence length="383" mass="40593">MSIVRLIEADAACGRKAQALAVLMRAGLPVPDGFVVTDPGTDRRRVSAHLSRLPARAVAVRSSGLSEDSERASYAGQLETVLGVRTVDDVLAAIRHCAASAGTPRARDYRTRVDPHGDPTGEAADPVIVQELVEADHAGVLFTRDPRTGDDTIVINASWGLGESVVAGTVVPDEVTVTPPADTIRVTLGTKQTRVDLFDHGLVRMPVPTADRARGCLTVDGIGRLVALGRRCEDLFGRPQDIEWAARDGLIWLVQSRPITALDAPRTPPTEQGSGHLLVTGVPSSPGRALGPARLVRSVDEFRRVRRGDILVCRTTDPAWTPLFRLAAGVVTETGGVLSHAAIVAREYRIPAVAGARAALTSIPDGTQITIDGARGTVTGRRS</sequence>
<dbReference type="InterPro" id="IPR013815">
    <property type="entry name" value="ATP_grasp_subdomain_1"/>
</dbReference>
<dbReference type="InterPro" id="IPR051549">
    <property type="entry name" value="PEP_Utilizing_Enz"/>
</dbReference>
<proteinExistence type="predicted"/>
<dbReference type="PANTHER" id="PTHR43615:SF1">
    <property type="entry name" value="PPDK_N DOMAIN-CONTAINING PROTEIN"/>
    <property type="match status" value="1"/>
</dbReference>
<dbReference type="Pfam" id="PF00391">
    <property type="entry name" value="PEP-utilizers"/>
    <property type="match status" value="1"/>
</dbReference>
<evidence type="ECO:0000313" key="4">
    <source>
        <dbReference type="Proteomes" id="UP000642748"/>
    </source>
</evidence>
<dbReference type="RefSeq" id="WP_239133410.1">
    <property type="nucleotide sequence ID" value="NZ_BONZ01000013.1"/>
</dbReference>
<dbReference type="GO" id="GO:0016301">
    <property type="term" value="F:kinase activity"/>
    <property type="evidence" value="ECO:0007669"/>
    <property type="project" value="InterPro"/>
</dbReference>
<dbReference type="Proteomes" id="UP000642748">
    <property type="component" value="Unassembled WGS sequence"/>
</dbReference>
<evidence type="ECO:0000259" key="1">
    <source>
        <dbReference type="Pfam" id="PF00391"/>
    </source>
</evidence>
<keyword evidence="4" id="KW-1185">Reference proteome</keyword>
<dbReference type="Gene3D" id="3.30.1490.20">
    <property type="entry name" value="ATP-grasp fold, A domain"/>
    <property type="match status" value="1"/>
</dbReference>
<dbReference type="EMBL" id="BONZ01000013">
    <property type="protein sequence ID" value="GIH13033.1"/>
    <property type="molecule type" value="Genomic_DNA"/>
</dbReference>
<gene>
    <name evidence="3" type="ORF">Raf01_12050</name>
</gene>
<feature type="domain" description="Pyruvate phosphate dikinase AMP/ATP-binding" evidence="2">
    <location>
        <begin position="56"/>
        <end position="264"/>
    </location>
</feature>
<dbReference type="GO" id="GO:0005524">
    <property type="term" value="F:ATP binding"/>
    <property type="evidence" value="ECO:0007669"/>
    <property type="project" value="InterPro"/>
</dbReference>
<dbReference type="Gene3D" id="3.30.470.20">
    <property type="entry name" value="ATP-grasp fold, B domain"/>
    <property type="match status" value="1"/>
</dbReference>
<dbReference type="InterPro" id="IPR008279">
    <property type="entry name" value="PEP-util_enz_mobile_dom"/>
</dbReference>
<dbReference type="SUPFAM" id="SSF56059">
    <property type="entry name" value="Glutathione synthetase ATP-binding domain-like"/>
    <property type="match status" value="1"/>
</dbReference>
<dbReference type="AlphaFoldDB" id="A0A8J3VP90"/>
<dbReference type="Pfam" id="PF01326">
    <property type="entry name" value="PPDK_N"/>
    <property type="match status" value="1"/>
</dbReference>
<evidence type="ECO:0008006" key="5">
    <source>
        <dbReference type="Google" id="ProtNLM"/>
    </source>
</evidence>
<comment type="caution">
    <text evidence="3">The sequence shown here is derived from an EMBL/GenBank/DDBJ whole genome shotgun (WGS) entry which is preliminary data.</text>
</comment>
<dbReference type="InterPro" id="IPR036637">
    <property type="entry name" value="Phosphohistidine_dom_sf"/>
</dbReference>